<accession>A0ABS9QFC6</accession>
<dbReference type="EMBL" id="JAKREW010000007">
    <property type="protein sequence ID" value="MCG7505334.1"/>
    <property type="molecule type" value="Genomic_DNA"/>
</dbReference>
<proteinExistence type="predicted"/>
<evidence type="ECO:0000313" key="2">
    <source>
        <dbReference type="Proteomes" id="UP001201701"/>
    </source>
</evidence>
<dbReference type="RefSeq" id="WP_239364265.1">
    <property type="nucleotide sequence ID" value="NZ_JAKREW010000007.1"/>
</dbReference>
<reference evidence="1 2" key="1">
    <citation type="submission" date="2022-02" db="EMBL/GenBank/DDBJ databases">
        <title>Draft genome sequence of Mezorhizobium retamae strain IRAMC:0171 isolated from Retama raetam nodules.</title>
        <authorList>
            <person name="Bengaied R."/>
            <person name="Sbissi I."/>
            <person name="Huber K."/>
            <person name="Ghodbane F."/>
            <person name="Nouioui I."/>
            <person name="Tarhouni M."/>
            <person name="Gtari M."/>
        </authorList>
    </citation>
    <scope>NUCLEOTIDE SEQUENCE [LARGE SCALE GENOMIC DNA]</scope>
    <source>
        <strain evidence="1 2">IRAMC:0171</strain>
    </source>
</reference>
<gene>
    <name evidence="1" type="ORF">L4923_09900</name>
</gene>
<comment type="caution">
    <text evidence="1">The sequence shown here is derived from an EMBL/GenBank/DDBJ whole genome shotgun (WGS) entry which is preliminary data.</text>
</comment>
<sequence>MPFTPAANSGQPEFGVSVVKDGASISLSFDLDRIAAFRATFGDDVFVEVATRYVEQRAEALSATHELWLWKEAVRAHVLPDSTAASGCGEDGVDD</sequence>
<keyword evidence="2" id="KW-1185">Reference proteome</keyword>
<protein>
    <submittedName>
        <fullName evidence="1">Uncharacterized protein</fullName>
    </submittedName>
</protein>
<evidence type="ECO:0000313" key="1">
    <source>
        <dbReference type="EMBL" id="MCG7505334.1"/>
    </source>
</evidence>
<name>A0ABS9QFC6_9HYPH</name>
<organism evidence="1 2">
    <name type="scientific">Mesorhizobium retamae</name>
    <dbReference type="NCBI Taxonomy" id="2912854"/>
    <lineage>
        <taxon>Bacteria</taxon>
        <taxon>Pseudomonadati</taxon>
        <taxon>Pseudomonadota</taxon>
        <taxon>Alphaproteobacteria</taxon>
        <taxon>Hyphomicrobiales</taxon>
        <taxon>Phyllobacteriaceae</taxon>
        <taxon>Mesorhizobium</taxon>
    </lineage>
</organism>
<dbReference type="Proteomes" id="UP001201701">
    <property type="component" value="Unassembled WGS sequence"/>
</dbReference>